<feature type="region of interest" description="Disordered" evidence="1">
    <location>
        <begin position="26"/>
        <end position="59"/>
    </location>
</feature>
<feature type="compositionally biased region" description="Low complexity" evidence="1">
    <location>
        <begin position="131"/>
        <end position="140"/>
    </location>
</feature>
<protein>
    <recommendedName>
        <fullName evidence="2">Helicase-associated domain-containing protein</fullName>
    </recommendedName>
</protein>
<evidence type="ECO:0000256" key="1">
    <source>
        <dbReference type="SAM" id="MobiDB-lite"/>
    </source>
</evidence>
<feature type="region of interest" description="Disordered" evidence="1">
    <location>
        <begin position="85"/>
        <end position="149"/>
    </location>
</feature>
<dbReference type="InterPro" id="IPR005114">
    <property type="entry name" value="Helicase_assoc"/>
</dbReference>
<proteinExistence type="predicted"/>
<dbReference type="Pfam" id="PF03457">
    <property type="entry name" value="HA"/>
    <property type="match status" value="2"/>
</dbReference>
<feature type="domain" description="Helicase-associated" evidence="2">
    <location>
        <begin position="378"/>
        <end position="442"/>
    </location>
</feature>
<dbReference type="EMBL" id="HBKQ01045920">
    <property type="protein sequence ID" value="CAE2270423.1"/>
    <property type="molecule type" value="Transcribed_RNA"/>
</dbReference>
<evidence type="ECO:0000259" key="2">
    <source>
        <dbReference type="Pfam" id="PF03457"/>
    </source>
</evidence>
<sequence length="461" mass="51007">MNDSAPLPDAAERLIAALRLVILAAEDSVDRTDPSKHGATVDGVDDDLGESSESAFDPSEALKIVDEASRRMGEFREALLRLSDGGSEVEEYEEGEGGAPGRGKTATGDEAIADVKQDEDRDENDGEAEESSQSAEKAGGPRTPSLSTIPVDSLAVSQLFRVVEEVQERNRPVIRAALGSVLGRDCGSAELRFPPQSNSSPPAVGGESAIIGGAFLSHAMQYGRDMGDAFPRHFERGCAAGGAAMEEGSKYRDRLWNVRFSELCAYRQKNGAFSVQPDDSRQLAFWVNKQRREYKRRERGEKSTLTDERFQALERCGFDWIPKRRKRGRRRDGIPTWENRSVRGGASAVGGLPAEAVLWPPVGSEVDGQERRQLNKNDTNWFKKLEELRECKDSSGSFQIPPQGKALQYWANKQRREHKRNLRGQSSTLSVERFRALEGIGFFDWLPKPGKHNRGVISKSI</sequence>
<name>A0A7S4N830_9STRA</name>
<dbReference type="PANTHER" id="PTHR33418">
    <property type="entry name" value="HELICASE-ASSOCIATED"/>
    <property type="match status" value="1"/>
</dbReference>
<gene>
    <name evidence="3" type="ORF">OAUR00152_LOCUS31658</name>
</gene>
<dbReference type="AlphaFoldDB" id="A0A7S4N830"/>
<dbReference type="PANTHER" id="PTHR33418:SF1">
    <property type="entry name" value="HELICASE-ASSOCIATED DOMAIN-CONTAINING PROTEIN"/>
    <property type="match status" value="1"/>
</dbReference>
<accession>A0A7S4N830</accession>
<evidence type="ECO:0000313" key="3">
    <source>
        <dbReference type="EMBL" id="CAE2270423.1"/>
    </source>
</evidence>
<organism evidence="3">
    <name type="scientific">Odontella aurita</name>
    <dbReference type="NCBI Taxonomy" id="265563"/>
    <lineage>
        <taxon>Eukaryota</taxon>
        <taxon>Sar</taxon>
        <taxon>Stramenopiles</taxon>
        <taxon>Ochrophyta</taxon>
        <taxon>Bacillariophyta</taxon>
        <taxon>Mediophyceae</taxon>
        <taxon>Biddulphiophycidae</taxon>
        <taxon>Eupodiscales</taxon>
        <taxon>Odontellaceae</taxon>
        <taxon>Odontella</taxon>
    </lineage>
</organism>
<reference evidence="3" key="1">
    <citation type="submission" date="2021-01" db="EMBL/GenBank/DDBJ databases">
        <authorList>
            <person name="Corre E."/>
            <person name="Pelletier E."/>
            <person name="Niang G."/>
            <person name="Scheremetjew M."/>
            <person name="Finn R."/>
            <person name="Kale V."/>
            <person name="Holt S."/>
            <person name="Cochrane G."/>
            <person name="Meng A."/>
            <person name="Brown T."/>
            <person name="Cohen L."/>
        </authorList>
    </citation>
    <scope>NUCLEOTIDE SEQUENCE</scope>
    <source>
        <strain evidence="3">Isolate 1302-5</strain>
    </source>
</reference>
<feature type="compositionally biased region" description="Acidic residues" evidence="1">
    <location>
        <begin position="87"/>
        <end position="96"/>
    </location>
</feature>
<feature type="compositionally biased region" description="Acidic residues" evidence="1">
    <location>
        <begin position="120"/>
        <end position="130"/>
    </location>
</feature>
<feature type="domain" description="Helicase-associated" evidence="2">
    <location>
        <begin position="253"/>
        <end position="318"/>
    </location>
</feature>
<dbReference type="Gene3D" id="6.10.140.530">
    <property type="match status" value="2"/>
</dbReference>